<evidence type="ECO:0000256" key="9">
    <source>
        <dbReference type="PIRSR" id="PIRSR005096-1"/>
    </source>
</evidence>
<dbReference type="Gene3D" id="2.70.98.10">
    <property type="match status" value="1"/>
</dbReference>
<keyword evidence="7 8" id="KW-0119">Carbohydrate metabolism</keyword>
<dbReference type="SUPFAM" id="SSF74650">
    <property type="entry name" value="Galactose mutarotase-like"/>
    <property type="match status" value="1"/>
</dbReference>
<accession>A0A315Z5P1</accession>
<dbReference type="AlphaFoldDB" id="A0A315Z5P1"/>
<dbReference type="PANTHER" id="PTHR10091:SF0">
    <property type="entry name" value="GALACTOSE MUTAROTASE"/>
    <property type="match status" value="1"/>
</dbReference>
<dbReference type="EMBL" id="QGDO01000008">
    <property type="protein sequence ID" value="PWJ37886.1"/>
    <property type="molecule type" value="Genomic_DNA"/>
</dbReference>
<comment type="catalytic activity">
    <reaction evidence="8">
        <text>alpha-D-glucose = beta-D-glucose</text>
        <dbReference type="Rhea" id="RHEA:10264"/>
        <dbReference type="ChEBI" id="CHEBI:15903"/>
        <dbReference type="ChEBI" id="CHEBI:17925"/>
        <dbReference type="EC" id="5.1.3.3"/>
    </reaction>
</comment>
<evidence type="ECO:0000256" key="8">
    <source>
        <dbReference type="PIRNR" id="PIRNR005096"/>
    </source>
</evidence>
<proteinExistence type="inferred from homology"/>
<dbReference type="PANTHER" id="PTHR10091">
    <property type="entry name" value="ALDOSE-1-EPIMERASE"/>
    <property type="match status" value="1"/>
</dbReference>
<evidence type="ECO:0000256" key="7">
    <source>
        <dbReference type="ARBA" id="ARBA00023277"/>
    </source>
</evidence>
<evidence type="ECO:0000256" key="11">
    <source>
        <dbReference type="PIRSR" id="PIRSR005096-3"/>
    </source>
</evidence>
<dbReference type="InterPro" id="IPR047215">
    <property type="entry name" value="Galactose_mutarotase-like"/>
</dbReference>
<comment type="cofactor">
    <cofactor evidence="1">
        <name>Ca(2+)</name>
        <dbReference type="ChEBI" id="CHEBI:29108"/>
    </cofactor>
</comment>
<feature type="binding site" evidence="10">
    <location>
        <position position="291"/>
    </location>
    <ligand>
        <name>beta-D-galactose</name>
        <dbReference type="ChEBI" id="CHEBI:27667"/>
    </ligand>
</feature>
<dbReference type="GO" id="GO:0004034">
    <property type="term" value="F:aldose 1-epimerase activity"/>
    <property type="evidence" value="ECO:0007669"/>
    <property type="project" value="UniProtKB-EC"/>
</dbReference>
<evidence type="ECO:0000313" key="12">
    <source>
        <dbReference type="EMBL" id="PWJ37886.1"/>
    </source>
</evidence>
<keyword evidence="5" id="KW-0106">Calcium</keyword>
<dbReference type="InterPro" id="IPR011013">
    <property type="entry name" value="Gal_mutarotase_sf_dom"/>
</dbReference>
<dbReference type="GO" id="GO:0033499">
    <property type="term" value="P:galactose catabolic process via UDP-galactose, Leloir pathway"/>
    <property type="evidence" value="ECO:0007669"/>
    <property type="project" value="TreeGrafter"/>
</dbReference>
<organism evidence="12 13">
    <name type="scientific">Sediminitomix flava</name>
    <dbReference type="NCBI Taxonomy" id="379075"/>
    <lineage>
        <taxon>Bacteria</taxon>
        <taxon>Pseudomonadati</taxon>
        <taxon>Bacteroidota</taxon>
        <taxon>Cytophagia</taxon>
        <taxon>Cytophagales</taxon>
        <taxon>Flammeovirgaceae</taxon>
        <taxon>Sediminitomix</taxon>
    </lineage>
</organism>
<dbReference type="UniPathway" id="UPA00242"/>
<name>A0A315Z5P1_SEDFL</name>
<dbReference type="GO" id="GO:0030246">
    <property type="term" value="F:carbohydrate binding"/>
    <property type="evidence" value="ECO:0007669"/>
    <property type="project" value="InterPro"/>
</dbReference>
<keyword evidence="13" id="KW-1185">Reference proteome</keyword>
<dbReference type="NCBIfam" id="NF008277">
    <property type="entry name" value="PRK11055.1"/>
    <property type="match status" value="1"/>
</dbReference>
<evidence type="ECO:0000256" key="3">
    <source>
        <dbReference type="ARBA" id="ARBA00006206"/>
    </source>
</evidence>
<dbReference type="InterPro" id="IPR014718">
    <property type="entry name" value="GH-type_carb-bd"/>
</dbReference>
<dbReference type="GO" id="GO:0006006">
    <property type="term" value="P:glucose metabolic process"/>
    <property type="evidence" value="ECO:0007669"/>
    <property type="project" value="TreeGrafter"/>
</dbReference>
<evidence type="ECO:0000256" key="1">
    <source>
        <dbReference type="ARBA" id="ARBA00001913"/>
    </source>
</evidence>
<dbReference type="OrthoDB" id="9779408at2"/>
<comment type="caution">
    <text evidence="12">The sequence shown here is derived from an EMBL/GenBank/DDBJ whole genome shotgun (WGS) entry which is preliminary data.</text>
</comment>
<comment type="subunit">
    <text evidence="4">Monomer.</text>
</comment>
<evidence type="ECO:0000256" key="5">
    <source>
        <dbReference type="ARBA" id="ARBA00022837"/>
    </source>
</evidence>
<evidence type="ECO:0000256" key="10">
    <source>
        <dbReference type="PIRSR" id="PIRSR005096-2"/>
    </source>
</evidence>
<evidence type="ECO:0000256" key="2">
    <source>
        <dbReference type="ARBA" id="ARBA00005028"/>
    </source>
</evidence>
<comment type="similarity">
    <text evidence="3 8">Belongs to the aldose epimerase family.</text>
</comment>
<protein>
    <recommendedName>
        <fullName evidence="8">Aldose 1-epimerase</fullName>
        <ecNumber evidence="8">5.1.3.3</ecNumber>
    </recommendedName>
</protein>
<comment type="pathway">
    <text evidence="2 8">Carbohydrate metabolism; hexose metabolism.</text>
</comment>
<feature type="active site" description="Proton donor" evidence="9">
    <location>
        <position position="219"/>
    </location>
</feature>
<dbReference type="InterPro" id="IPR015443">
    <property type="entry name" value="Aldose_1-epimerase"/>
</dbReference>
<sequence>MENMHHFFLKLSIFLVGLFTLSCSLTKEKNTGTDSENPINSVWLKAKNFQSIIEGKPTNLYFLSNSKGARVAITNYGGRIVGLQTPDKNGELRDVVVGFSSLQGYINSSEKYFGALIGRYGNRIAKGQFEIEGVKYQLPINNGVNSLHGGNKGFQDVVWDVVKNTDKEIHLRYIEEDMKEGYPGNLTVDVIYSFSEENELGMSYKATTDRKTVVNLTNHAFFNLNGEGSGSIINHKLQVDASHYSPVDETLITLGVHEKVEGTAFDFRTFKTIGERIEQSDIQLKNGLGYDHNFVLDKGITEELTKVATVVGDQSGIRMDIFTQEPGLQFYSGNFMQSQHTFKSGIKDDFRTAFCLETQHFPNSPNQENYPSTILAPNEVYSTYSVYRFSVIEDIAMQ</sequence>
<evidence type="ECO:0000256" key="6">
    <source>
        <dbReference type="ARBA" id="ARBA00023235"/>
    </source>
</evidence>
<reference evidence="12 13" key="1">
    <citation type="submission" date="2018-03" db="EMBL/GenBank/DDBJ databases">
        <title>Genomic Encyclopedia of Archaeal and Bacterial Type Strains, Phase II (KMG-II): from individual species to whole genera.</title>
        <authorList>
            <person name="Goeker M."/>
        </authorList>
    </citation>
    <scope>NUCLEOTIDE SEQUENCE [LARGE SCALE GENOMIC DNA]</scope>
    <source>
        <strain evidence="12 13">DSM 28229</strain>
    </source>
</reference>
<evidence type="ECO:0000313" key="13">
    <source>
        <dbReference type="Proteomes" id="UP000245535"/>
    </source>
</evidence>
<feature type="active site" description="Proton acceptor" evidence="9">
    <location>
        <position position="357"/>
    </location>
</feature>
<dbReference type="Pfam" id="PF01263">
    <property type="entry name" value="Aldose_epim"/>
    <property type="match status" value="1"/>
</dbReference>
<feature type="binding site" evidence="11">
    <location>
        <begin position="122"/>
        <end position="123"/>
    </location>
    <ligand>
        <name>beta-D-galactose</name>
        <dbReference type="ChEBI" id="CHEBI:27667"/>
    </ligand>
</feature>
<dbReference type="CDD" id="cd09019">
    <property type="entry name" value="galactose_mutarotase_like"/>
    <property type="match status" value="1"/>
</dbReference>
<keyword evidence="6 8" id="KW-0413">Isomerase</keyword>
<dbReference type="InterPro" id="IPR008183">
    <property type="entry name" value="Aldose_1/G6P_1-epimerase"/>
</dbReference>
<dbReference type="PIRSF" id="PIRSF005096">
    <property type="entry name" value="GALM"/>
    <property type="match status" value="1"/>
</dbReference>
<evidence type="ECO:0000256" key="4">
    <source>
        <dbReference type="ARBA" id="ARBA00011245"/>
    </source>
</evidence>
<dbReference type="Proteomes" id="UP000245535">
    <property type="component" value="Unassembled WGS sequence"/>
</dbReference>
<gene>
    <name evidence="12" type="ORF">BC781_10821</name>
</gene>
<dbReference type="EC" id="5.1.3.3" evidence="8"/>